<evidence type="ECO:0000256" key="2">
    <source>
        <dbReference type="SAM" id="Phobius"/>
    </source>
</evidence>
<evidence type="ECO:0000313" key="3">
    <source>
        <dbReference type="EMBL" id="TQE94851.1"/>
    </source>
</evidence>
<comment type="caution">
    <text evidence="3">The sequence shown here is derived from an EMBL/GenBank/DDBJ whole genome shotgun (WGS) entry which is preliminary data.</text>
</comment>
<name>A0A540VDL1_9CHLR</name>
<accession>A0A540VDL1</accession>
<keyword evidence="2" id="KW-0812">Transmembrane</keyword>
<keyword evidence="2" id="KW-1133">Transmembrane helix</keyword>
<feature type="region of interest" description="Disordered" evidence="1">
    <location>
        <begin position="84"/>
        <end position="115"/>
    </location>
</feature>
<dbReference type="InParanoid" id="A0A540VDL1"/>
<dbReference type="EMBL" id="VIGC01000019">
    <property type="protein sequence ID" value="TQE94851.1"/>
    <property type="molecule type" value="Genomic_DNA"/>
</dbReference>
<dbReference type="RefSeq" id="WP_141610893.1">
    <property type="nucleotide sequence ID" value="NZ_VIGC02000019.1"/>
</dbReference>
<gene>
    <name evidence="3" type="ORF">FKZ61_14635</name>
</gene>
<protein>
    <submittedName>
        <fullName evidence="3">Uncharacterized protein</fullName>
    </submittedName>
</protein>
<proteinExistence type="predicted"/>
<keyword evidence="2" id="KW-0472">Membrane</keyword>
<organism evidence="3 4">
    <name type="scientific">Litorilinea aerophila</name>
    <dbReference type="NCBI Taxonomy" id="1204385"/>
    <lineage>
        <taxon>Bacteria</taxon>
        <taxon>Bacillati</taxon>
        <taxon>Chloroflexota</taxon>
        <taxon>Caldilineae</taxon>
        <taxon>Caldilineales</taxon>
        <taxon>Caldilineaceae</taxon>
        <taxon>Litorilinea</taxon>
    </lineage>
</organism>
<evidence type="ECO:0000313" key="4">
    <source>
        <dbReference type="Proteomes" id="UP000317371"/>
    </source>
</evidence>
<reference evidence="3 4" key="1">
    <citation type="submission" date="2019-06" db="EMBL/GenBank/DDBJ databases">
        <title>Genome sequence of Litorilinea aerophila BAA-2444.</title>
        <authorList>
            <person name="Maclea K.S."/>
            <person name="Maurais E.G."/>
            <person name="Iannazzi L.C."/>
        </authorList>
    </citation>
    <scope>NUCLEOTIDE SEQUENCE [LARGE SCALE GENOMIC DNA]</scope>
    <source>
        <strain evidence="3 4">ATCC BAA-2444</strain>
    </source>
</reference>
<feature type="transmembrane region" description="Helical" evidence="2">
    <location>
        <begin position="29"/>
        <end position="51"/>
    </location>
</feature>
<dbReference type="AlphaFoldDB" id="A0A540VDL1"/>
<evidence type="ECO:0000256" key="1">
    <source>
        <dbReference type="SAM" id="MobiDB-lite"/>
    </source>
</evidence>
<feature type="compositionally biased region" description="Polar residues" evidence="1">
    <location>
        <begin position="89"/>
        <end position="100"/>
    </location>
</feature>
<dbReference type="Proteomes" id="UP000317371">
    <property type="component" value="Unassembled WGS sequence"/>
</dbReference>
<dbReference type="OrthoDB" id="9957883at2"/>
<keyword evidence="4" id="KW-1185">Reference proteome</keyword>
<sequence>MKRTIVFGLFLLVAVAGWRIGGTLNSDAISMAIGVIFGVLAGIPTALLVLAGERRRAEAERSVGPSRAGGSGYPYPYHQPPPVIVVTGAPTQPQAQSFGPQGQLMPPVETPGTTQRRYKVVGETEEWIDEW</sequence>